<dbReference type="Gene3D" id="1.20.5.4130">
    <property type="match status" value="1"/>
</dbReference>
<evidence type="ECO:0000256" key="1">
    <source>
        <dbReference type="ARBA" id="ARBA00022737"/>
    </source>
</evidence>
<dbReference type="PANTHER" id="PTHR47186">
    <property type="entry name" value="LEUCINE-RICH REPEAT-CONTAINING PROTEIN 57"/>
    <property type="match status" value="1"/>
</dbReference>
<protein>
    <submittedName>
        <fullName evidence="6">Putative disease resistance RPP13-like protein 1</fullName>
    </submittedName>
</protein>
<dbReference type="OrthoDB" id="1896560at2759"/>
<dbReference type="GO" id="GO:0000166">
    <property type="term" value="F:nucleotide binding"/>
    <property type="evidence" value="ECO:0007669"/>
    <property type="project" value="UniProtKB-KW"/>
</dbReference>
<dbReference type="SUPFAM" id="SSF52058">
    <property type="entry name" value="L domain-like"/>
    <property type="match status" value="2"/>
</dbReference>
<keyword evidence="2" id="KW-0547">Nucleotide-binding</keyword>
<dbReference type="Pfam" id="PF18052">
    <property type="entry name" value="Rx_N"/>
    <property type="match status" value="1"/>
</dbReference>
<dbReference type="PANTHER" id="PTHR47186:SF18">
    <property type="entry name" value="RX N-TERMINAL DOMAIN-CONTAINING PROTEIN"/>
    <property type="match status" value="1"/>
</dbReference>
<reference evidence="6" key="1">
    <citation type="submission" date="2020-09" db="EMBL/GenBank/DDBJ databases">
        <title>Genome-Enabled Discovery of Anthraquinone Biosynthesis in Senna tora.</title>
        <authorList>
            <person name="Kang S.-H."/>
            <person name="Pandey R.P."/>
            <person name="Lee C.-M."/>
            <person name="Sim J.-S."/>
            <person name="Jeong J.-T."/>
            <person name="Choi B.-S."/>
            <person name="Jung M."/>
            <person name="Ginzburg D."/>
            <person name="Zhao K."/>
            <person name="Won S.Y."/>
            <person name="Oh T.-J."/>
            <person name="Yu Y."/>
            <person name="Kim N.-H."/>
            <person name="Lee O.R."/>
            <person name="Lee T.-H."/>
            <person name="Bashyal P."/>
            <person name="Kim T.-S."/>
            <person name="Lee W.-H."/>
            <person name="Kawkins C."/>
            <person name="Kim C.-K."/>
            <person name="Kim J.S."/>
            <person name="Ahn B.O."/>
            <person name="Rhee S.Y."/>
            <person name="Sohng J.K."/>
        </authorList>
    </citation>
    <scope>NUCLEOTIDE SEQUENCE</scope>
    <source>
        <tissue evidence="6">Leaf</tissue>
    </source>
</reference>
<evidence type="ECO:0000259" key="4">
    <source>
        <dbReference type="Pfam" id="PF18052"/>
    </source>
</evidence>
<dbReference type="InterPro" id="IPR055414">
    <property type="entry name" value="LRR_R13L4/SHOC2-like"/>
</dbReference>
<dbReference type="InterPro" id="IPR032675">
    <property type="entry name" value="LRR_dom_sf"/>
</dbReference>
<feature type="domain" description="Disease resistance R13L4/SHOC-2-like LRR" evidence="5">
    <location>
        <begin position="210"/>
        <end position="377"/>
    </location>
</feature>
<keyword evidence="3" id="KW-0611">Plant defense</keyword>
<gene>
    <name evidence="6" type="ORF">G2W53_011056</name>
</gene>
<dbReference type="Pfam" id="PF23598">
    <property type="entry name" value="LRR_14"/>
    <property type="match status" value="1"/>
</dbReference>
<feature type="domain" description="Disease resistance N-terminal" evidence="4">
    <location>
        <begin position="12"/>
        <end position="103"/>
    </location>
</feature>
<evidence type="ECO:0000256" key="3">
    <source>
        <dbReference type="ARBA" id="ARBA00022821"/>
    </source>
</evidence>
<evidence type="ECO:0000313" key="6">
    <source>
        <dbReference type="EMBL" id="KAF7836197.1"/>
    </source>
</evidence>
<dbReference type="Gene3D" id="3.80.10.10">
    <property type="entry name" value="Ribonuclease Inhibitor"/>
    <property type="match status" value="3"/>
</dbReference>
<dbReference type="GO" id="GO:0006952">
    <property type="term" value="P:defense response"/>
    <property type="evidence" value="ECO:0007669"/>
    <property type="project" value="UniProtKB-KW"/>
</dbReference>
<dbReference type="EMBL" id="JAAIUW010000004">
    <property type="protein sequence ID" value="KAF7836197.1"/>
    <property type="molecule type" value="Genomic_DNA"/>
</dbReference>
<keyword evidence="1" id="KW-0677">Repeat</keyword>
<evidence type="ECO:0000313" key="7">
    <source>
        <dbReference type="Proteomes" id="UP000634136"/>
    </source>
</evidence>
<keyword evidence="7" id="KW-1185">Reference proteome</keyword>
<sequence>MVLEVVGAAFLGAFFNVLLERIASPEVVSFLKVKKLNERLLKKLKLILLSINGVLDDAEGKQITNAAVKEWIDELKDAAYDADDLLDEIYTRAKSCTSEVQNLNSTSFFSSSDKELEEKMKEIIEKLDFIASQKDVLGLKGGKFCIRLENCNSDEDIEEQTRHLSHIIACRYPSLSFEPFYKANRIRTFLQLSLVDPPIFFLNKVPHDLLMNLRCLRVLSLVGARGSVNELLHFIGKLRHLRYLDVSQTQIKKLPNSICTLYNLQTLKATNCQNLRKLPRNMHCLVNLRYLDIKGTHLEGMPLQISKLRGLQKLSNFIVGKEHASSISELGELSNLRGSLLVQNLKHGADTENSWHEKDVLQKLQPHTNLEVLDILHYTGTQFPSWLGDHSFFHLVCLSIRRCKYCYILPPLGQLPSLKELHLSKFKELVSVEPEFYGVDSCEGKQPFPSLEILTFYGMPAWEKWIHEVDHESCRAFPRLRELHLEECPRLVGNLPSYLPSLTNLTMRYCKQLESSLPRAPSLCSFHIDNCWKLQILEQENGCHHSLESLEIHNSCHSLKSFPLDLFPNLKSLVIWGCENLESLTASGSYREGQLHQHLNSLHSICIWRCPNFVTFPEGGLPTPNLTSLKVRYCIKLRSLPQEMHSLLPSLNELQVWSCPEIESFPYGGLPINLKSLRIRDCDKLITGRMDWNMQLLTSLVHFSVEGRCEDVVSFPEEGLLPASLTQLEIQGFSNLKTLDWKGIQHLTLLKKLQIFFCSKLESIEGGGPLPNSTVDLDVWKCPLLQERWERENGQQWPTVPSDNLGIWIYDRYITLDRQQDMSGTFNHSRLIVVKACEKMVVAATSLGQPG</sequence>
<dbReference type="InterPro" id="IPR041118">
    <property type="entry name" value="Rx_N"/>
</dbReference>
<dbReference type="Proteomes" id="UP000634136">
    <property type="component" value="Unassembled WGS sequence"/>
</dbReference>
<evidence type="ECO:0000256" key="2">
    <source>
        <dbReference type="ARBA" id="ARBA00022741"/>
    </source>
</evidence>
<accession>A0A834X0T8</accession>
<name>A0A834X0T8_9FABA</name>
<proteinExistence type="predicted"/>
<evidence type="ECO:0000259" key="5">
    <source>
        <dbReference type="Pfam" id="PF23598"/>
    </source>
</evidence>
<comment type="caution">
    <text evidence="6">The sequence shown here is derived from an EMBL/GenBank/DDBJ whole genome shotgun (WGS) entry which is preliminary data.</text>
</comment>
<dbReference type="AlphaFoldDB" id="A0A834X0T8"/>
<organism evidence="6 7">
    <name type="scientific">Senna tora</name>
    <dbReference type="NCBI Taxonomy" id="362788"/>
    <lineage>
        <taxon>Eukaryota</taxon>
        <taxon>Viridiplantae</taxon>
        <taxon>Streptophyta</taxon>
        <taxon>Embryophyta</taxon>
        <taxon>Tracheophyta</taxon>
        <taxon>Spermatophyta</taxon>
        <taxon>Magnoliopsida</taxon>
        <taxon>eudicotyledons</taxon>
        <taxon>Gunneridae</taxon>
        <taxon>Pentapetalae</taxon>
        <taxon>rosids</taxon>
        <taxon>fabids</taxon>
        <taxon>Fabales</taxon>
        <taxon>Fabaceae</taxon>
        <taxon>Caesalpinioideae</taxon>
        <taxon>Cassia clade</taxon>
        <taxon>Senna</taxon>
    </lineage>
</organism>